<sequence>MGKRVIKAMGTGVTIVSVFFLIRKLCSFHLKPEQILETGRLGYLMLLSLLFAVHMVIVGVPWKCITEYISGIKIPYPLVAFVVCKANLYKYLPGNVFQYVGRNEIAVRQNISHGKVALSTFGDILMNLVSVALLSIMLCRGGIRDIWLYYNLQQRLWVLCFGGGILILLAVIAGIIGIQIRRKKGYRRKLWFGKKVVREIVPRGMFCMAYYFFLGIYTGIMFYFIVSVVLGENILVSQVPLLMGGYLFGWAAGFVIPGAPGGIGVREAVTVVILSASFDQKIILEAILLYRFVNVLGDIGGFLMADIIYTFSAKTQ</sequence>
<feature type="transmembrane region" description="Helical" evidence="1">
    <location>
        <begin position="200"/>
        <end position="226"/>
    </location>
</feature>
<accession>A0A0E2HF67</accession>
<dbReference type="HOGENOM" id="CLU_051659_1_0_9"/>
<keyword evidence="1" id="KW-1133">Transmembrane helix</keyword>
<proteinExistence type="predicted"/>
<dbReference type="AlphaFoldDB" id="A0A0E2HF67"/>
<dbReference type="EMBL" id="AGYR01000007">
    <property type="protein sequence ID" value="ENZ18693.1"/>
    <property type="molecule type" value="Genomic_DNA"/>
</dbReference>
<feature type="transmembrane region" description="Helical" evidence="1">
    <location>
        <begin position="246"/>
        <end position="276"/>
    </location>
</feature>
<evidence type="ECO:0000313" key="3">
    <source>
        <dbReference type="Proteomes" id="UP000013085"/>
    </source>
</evidence>
<evidence type="ECO:0000256" key="1">
    <source>
        <dbReference type="SAM" id="Phobius"/>
    </source>
</evidence>
<feature type="transmembrane region" description="Helical" evidence="1">
    <location>
        <begin position="6"/>
        <end position="22"/>
    </location>
</feature>
<feature type="transmembrane region" description="Helical" evidence="1">
    <location>
        <begin position="43"/>
        <end position="62"/>
    </location>
</feature>
<gene>
    <name evidence="2" type="ORF">HMPREF1090_01010</name>
</gene>
<name>A0A0E2HF67_9FIRM</name>
<dbReference type="PATRIC" id="fig|999408.3.peg.1079"/>
<evidence type="ECO:0008006" key="4">
    <source>
        <dbReference type="Google" id="ProtNLM"/>
    </source>
</evidence>
<keyword evidence="1" id="KW-0472">Membrane</keyword>
<feature type="transmembrane region" description="Helical" evidence="1">
    <location>
        <begin position="124"/>
        <end position="143"/>
    </location>
</feature>
<comment type="caution">
    <text evidence="2">The sequence shown here is derived from an EMBL/GenBank/DDBJ whole genome shotgun (WGS) entry which is preliminary data.</text>
</comment>
<feature type="transmembrane region" description="Helical" evidence="1">
    <location>
        <begin position="155"/>
        <end position="180"/>
    </location>
</feature>
<organism evidence="2 3">
    <name type="scientific">[Clostridium] clostridioforme 90A8</name>
    <dbReference type="NCBI Taxonomy" id="999408"/>
    <lineage>
        <taxon>Bacteria</taxon>
        <taxon>Bacillati</taxon>
        <taxon>Bacillota</taxon>
        <taxon>Clostridia</taxon>
        <taxon>Lachnospirales</taxon>
        <taxon>Lachnospiraceae</taxon>
        <taxon>Enterocloster</taxon>
    </lineage>
</organism>
<dbReference type="Proteomes" id="UP000013085">
    <property type="component" value="Unassembled WGS sequence"/>
</dbReference>
<evidence type="ECO:0000313" key="2">
    <source>
        <dbReference type="EMBL" id="ENZ18693.1"/>
    </source>
</evidence>
<feature type="transmembrane region" description="Helical" evidence="1">
    <location>
        <begin position="288"/>
        <end position="311"/>
    </location>
</feature>
<reference evidence="2 3" key="1">
    <citation type="submission" date="2013-01" db="EMBL/GenBank/DDBJ databases">
        <title>The Genome Sequence of Clostridium clostridioforme 90A8.</title>
        <authorList>
            <consortium name="The Broad Institute Genome Sequencing Platform"/>
            <person name="Earl A."/>
            <person name="Ward D."/>
            <person name="Feldgarden M."/>
            <person name="Gevers D."/>
            <person name="Courvalin P."/>
            <person name="Lambert T."/>
            <person name="Walker B."/>
            <person name="Young S.K."/>
            <person name="Zeng Q."/>
            <person name="Gargeya S."/>
            <person name="Fitzgerald M."/>
            <person name="Haas B."/>
            <person name="Abouelleil A."/>
            <person name="Alvarado L."/>
            <person name="Arachchi H.M."/>
            <person name="Berlin A.M."/>
            <person name="Chapman S.B."/>
            <person name="Dewar J."/>
            <person name="Goldberg J."/>
            <person name="Griggs A."/>
            <person name="Gujja S."/>
            <person name="Hansen M."/>
            <person name="Howarth C."/>
            <person name="Imamovic A."/>
            <person name="Larimer J."/>
            <person name="McCowan C."/>
            <person name="Murphy C."/>
            <person name="Neiman D."/>
            <person name="Pearson M."/>
            <person name="Priest M."/>
            <person name="Roberts A."/>
            <person name="Saif S."/>
            <person name="Shea T."/>
            <person name="Sisk P."/>
            <person name="Sykes S."/>
            <person name="Wortman J."/>
            <person name="Nusbaum C."/>
            <person name="Birren B."/>
        </authorList>
    </citation>
    <scope>NUCLEOTIDE SEQUENCE [LARGE SCALE GENOMIC DNA]</scope>
    <source>
        <strain evidence="2 3">90A8</strain>
    </source>
</reference>
<protein>
    <recommendedName>
        <fullName evidence="4">Phosphatidylglycerol lysyltransferase</fullName>
    </recommendedName>
</protein>
<keyword evidence="1" id="KW-0812">Transmembrane</keyword>